<dbReference type="PROSITE" id="PS51733">
    <property type="entry name" value="BPL_LPL_CATALYTIC"/>
    <property type="match status" value="1"/>
</dbReference>
<dbReference type="InterPro" id="IPR019197">
    <property type="entry name" value="Biotin-prot_ligase_N"/>
</dbReference>
<proteinExistence type="predicted"/>
<feature type="domain" description="BPL/LPL catalytic" evidence="2">
    <location>
        <begin position="619"/>
        <end position="819"/>
    </location>
</feature>
<comment type="caution">
    <text evidence="3">The sequence shown here is derived from an EMBL/GenBank/DDBJ whole genome shotgun (WGS) entry which is preliminary data.</text>
</comment>
<reference evidence="3 4" key="1">
    <citation type="submission" date="2024-04" db="EMBL/GenBank/DDBJ databases">
        <authorList>
            <consortium name="Genoscope - CEA"/>
            <person name="William W."/>
        </authorList>
    </citation>
    <scope>NUCLEOTIDE SEQUENCE [LARGE SCALE GENOMIC DNA]</scope>
</reference>
<organism evidence="3 4">
    <name type="scientific">Lymnaea stagnalis</name>
    <name type="common">Great pond snail</name>
    <name type="synonym">Helix stagnalis</name>
    <dbReference type="NCBI Taxonomy" id="6523"/>
    <lineage>
        <taxon>Eukaryota</taxon>
        <taxon>Metazoa</taxon>
        <taxon>Spiralia</taxon>
        <taxon>Lophotrochozoa</taxon>
        <taxon>Mollusca</taxon>
        <taxon>Gastropoda</taxon>
        <taxon>Heterobranchia</taxon>
        <taxon>Euthyneura</taxon>
        <taxon>Panpulmonata</taxon>
        <taxon>Hygrophila</taxon>
        <taxon>Lymnaeoidea</taxon>
        <taxon>Lymnaeidae</taxon>
        <taxon>Lymnaea</taxon>
    </lineage>
</organism>
<dbReference type="InterPro" id="IPR003142">
    <property type="entry name" value="BPL_C"/>
</dbReference>
<evidence type="ECO:0000256" key="1">
    <source>
        <dbReference type="SAM" id="MobiDB-lite"/>
    </source>
</evidence>
<protein>
    <recommendedName>
        <fullName evidence="2">BPL/LPL catalytic domain-containing protein</fullName>
    </recommendedName>
</protein>
<evidence type="ECO:0000313" key="4">
    <source>
        <dbReference type="Proteomes" id="UP001497497"/>
    </source>
</evidence>
<gene>
    <name evidence="3" type="ORF">GSLYS_00018954001</name>
</gene>
<dbReference type="EMBL" id="CAXITT010000711">
    <property type="protein sequence ID" value="CAL1545471.1"/>
    <property type="molecule type" value="Genomic_DNA"/>
</dbReference>
<dbReference type="Gene3D" id="3.30.930.10">
    <property type="entry name" value="Bira Bifunctional Protein, Domain 2"/>
    <property type="match status" value="1"/>
</dbReference>
<feature type="compositionally biased region" description="Basic and acidic residues" evidence="1">
    <location>
        <begin position="260"/>
        <end position="272"/>
    </location>
</feature>
<dbReference type="Proteomes" id="UP001497497">
    <property type="component" value="Unassembled WGS sequence"/>
</dbReference>
<dbReference type="PANTHER" id="PTHR12835">
    <property type="entry name" value="BIOTIN PROTEIN LIGASE"/>
    <property type="match status" value="1"/>
</dbReference>
<dbReference type="Pfam" id="PF03099">
    <property type="entry name" value="BPL_LplA_LipB"/>
    <property type="match status" value="1"/>
</dbReference>
<dbReference type="GO" id="GO:0004077">
    <property type="term" value="F:biotin--[biotin carboxyl-carrier protein] ligase activity"/>
    <property type="evidence" value="ECO:0007669"/>
    <property type="project" value="TreeGrafter"/>
</dbReference>
<accession>A0AAV2IIM3</accession>
<feature type="region of interest" description="Disordered" evidence="1">
    <location>
        <begin position="258"/>
        <end position="320"/>
    </location>
</feature>
<dbReference type="SUPFAM" id="SSF55681">
    <property type="entry name" value="Class II aaRS and biotin synthetases"/>
    <property type="match status" value="1"/>
</dbReference>
<dbReference type="Pfam" id="PF02237">
    <property type="entry name" value="BPL_C"/>
    <property type="match status" value="1"/>
</dbReference>
<evidence type="ECO:0000313" key="3">
    <source>
        <dbReference type="EMBL" id="CAL1545471.1"/>
    </source>
</evidence>
<dbReference type="AlphaFoldDB" id="A0AAV2IIM3"/>
<dbReference type="InterPro" id="IPR004143">
    <property type="entry name" value="BPL_LPL_catalytic"/>
</dbReference>
<name>A0AAV2IIM3_LYMST</name>
<dbReference type="InterPro" id="IPR045864">
    <property type="entry name" value="aa-tRNA-synth_II/BPL/LPL"/>
</dbReference>
<keyword evidence="4" id="KW-1185">Reference proteome</keyword>
<dbReference type="Pfam" id="PF09825">
    <property type="entry name" value="BPL_N"/>
    <property type="match status" value="1"/>
</dbReference>
<evidence type="ECO:0000259" key="2">
    <source>
        <dbReference type="PROSITE" id="PS51733"/>
    </source>
</evidence>
<dbReference type="PANTHER" id="PTHR12835:SF5">
    <property type="entry name" value="BIOTIN--PROTEIN LIGASE"/>
    <property type="match status" value="1"/>
</dbReference>
<dbReference type="GO" id="GO:0005737">
    <property type="term" value="C:cytoplasm"/>
    <property type="evidence" value="ECO:0007669"/>
    <property type="project" value="TreeGrafter"/>
</dbReference>
<sequence length="894" mass="99692">MLFLTLGNIVLYGMQWLYEIIRQRRYGQVMNRLLRTSSVIIQRTRKTDLRVTTLLNSTNQLSEKLELEDDFIRISSLVPLQEVDLSTWTSYTSYLEIHTKVATPEQNICLLMEAKRPKDLNKFVNKALKIPPAYRVHVLIHGCPIAWKTADPFGIILHCSFPGLLILTDAFGQDRLTLEEDLELVRLVSVITKGTPQKLVPQFSDQLSKTAEDKHEEKSVGSKHDIIKNDKEIAGTDAHFGIDIKDVTSKSVVQASSPLHQDRDFMDTEKETSFSVDDGSTDHSKGLCESSQANGSVHTPVPAWDDRNTAESTRPRHPTKPPNILVYCGLKDTARIFSGIRSTLEASINTDAYTVYHLSHEVMMSAPWSSSAALLIVSSCPQLRPEVEDKIIDYVVRHGGRLLSFNSSIDARFARKSPEEGIDGDRLVSFKYGDCDDVTTVRGRYYYSAVTEYSEVIISQDRGTRDHFENGGHMMDQHKKALVLKTFGEGTGVAVLSQLLLERDPAEYAADPSSFALLKRSNTDRLTVLREILTSLGIDTSPGVIPPLTPCLLLVRRVGLKETFLDSFKHRLKEDKVLKAQKISLKFVDSFDNSEINPGVLPVVTSLDCDIATQFFQLSQYWQNLKTSKLGQVVFYTDVITTTMTVFEGLLFSIPKDVGPIAIAGCQTSGKGRGGNSWLSPQGCAMFTLPVSLSVDSELGQRVSFLQHMVSVAVVKSVVTLPGYEDLDIKLKWPNDIYYGKEMKLGGVLVTSTVMGSEIYATIGCGFNVANSNPTICINDIIQMYNTSHPDLADLPPLSHSQLIARTITILEGLMQDFDKRGHEAFCQEYYKHWLHEGAKVTIQLDQPTHGEIAGLDEHGYLSVRTPDQGLLSVQPDGNSFDMMHNLIYVKSRT</sequence>